<gene>
    <name evidence="1" type="ORF">NDU88_003065</name>
</gene>
<sequence length="85" mass="9332">MGLHGVTGAGPLVQRCASEKEACRSQDPRPSEWVSGDSLFASCFWSWSSGPEECFWIRSASLESRRWWSCCCCRIASLGVSGPLT</sequence>
<protein>
    <submittedName>
        <fullName evidence="1">Uncharacterized protein</fullName>
    </submittedName>
</protein>
<keyword evidence="2" id="KW-1185">Reference proteome</keyword>
<accession>A0AAV7KX58</accession>
<evidence type="ECO:0000313" key="1">
    <source>
        <dbReference type="EMBL" id="KAJ1082904.1"/>
    </source>
</evidence>
<evidence type="ECO:0000313" key="2">
    <source>
        <dbReference type="Proteomes" id="UP001066276"/>
    </source>
</evidence>
<dbReference type="AlphaFoldDB" id="A0AAV7KX58"/>
<name>A0AAV7KX58_PLEWA</name>
<comment type="caution">
    <text evidence="1">The sequence shown here is derived from an EMBL/GenBank/DDBJ whole genome shotgun (WGS) entry which is preliminary data.</text>
</comment>
<reference evidence="1" key="1">
    <citation type="journal article" date="2022" name="bioRxiv">
        <title>Sequencing and chromosome-scale assembly of the giantPleurodeles waltlgenome.</title>
        <authorList>
            <person name="Brown T."/>
            <person name="Elewa A."/>
            <person name="Iarovenko S."/>
            <person name="Subramanian E."/>
            <person name="Araus A.J."/>
            <person name="Petzold A."/>
            <person name="Susuki M."/>
            <person name="Suzuki K.-i.T."/>
            <person name="Hayashi T."/>
            <person name="Toyoda A."/>
            <person name="Oliveira C."/>
            <person name="Osipova E."/>
            <person name="Leigh N.D."/>
            <person name="Simon A."/>
            <person name="Yun M.H."/>
        </authorList>
    </citation>
    <scope>NUCLEOTIDE SEQUENCE</scope>
    <source>
        <strain evidence="1">20211129_DDA</strain>
        <tissue evidence="1">Liver</tissue>
    </source>
</reference>
<dbReference type="EMBL" id="JANPWB010000016">
    <property type="protein sequence ID" value="KAJ1082904.1"/>
    <property type="molecule type" value="Genomic_DNA"/>
</dbReference>
<proteinExistence type="predicted"/>
<organism evidence="1 2">
    <name type="scientific">Pleurodeles waltl</name>
    <name type="common">Iberian ribbed newt</name>
    <dbReference type="NCBI Taxonomy" id="8319"/>
    <lineage>
        <taxon>Eukaryota</taxon>
        <taxon>Metazoa</taxon>
        <taxon>Chordata</taxon>
        <taxon>Craniata</taxon>
        <taxon>Vertebrata</taxon>
        <taxon>Euteleostomi</taxon>
        <taxon>Amphibia</taxon>
        <taxon>Batrachia</taxon>
        <taxon>Caudata</taxon>
        <taxon>Salamandroidea</taxon>
        <taxon>Salamandridae</taxon>
        <taxon>Pleurodelinae</taxon>
        <taxon>Pleurodeles</taxon>
    </lineage>
</organism>
<dbReference type="Proteomes" id="UP001066276">
    <property type="component" value="Chromosome 12"/>
</dbReference>